<dbReference type="PRINTS" id="PR00039">
    <property type="entry name" value="HTHLYSR"/>
</dbReference>
<dbReference type="InterPro" id="IPR000847">
    <property type="entry name" value="LysR_HTH_N"/>
</dbReference>
<dbReference type="SUPFAM" id="SSF53850">
    <property type="entry name" value="Periplasmic binding protein-like II"/>
    <property type="match status" value="1"/>
</dbReference>
<dbReference type="RefSeq" id="WP_179583681.1">
    <property type="nucleotide sequence ID" value="NZ_JACBYR010000001.1"/>
</dbReference>
<dbReference type="Pfam" id="PF00126">
    <property type="entry name" value="HTH_1"/>
    <property type="match status" value="1"/>
</dbReference>
<keyword evidence="2" id="KW-0805">Transcription regulation</keyword>
<dbReference type="Gene3D" id="1.10.10.10">
    <property type="entry name" value="Winged helix-like DNA-binding domain superfamily/Winged helix DNA-binding domain"/>
    <property type="match status" value="1"/>
</dbReference>
<dbReference type="SUPFAM" id="SSF46785">
    <property type="entry name" value="Winged helix' DNA-binding domain"/>
    <property type="match status" value="1"/>
</dbReference>
<evidence type="ECO:0000313" key="6">
    <source>
        <dbReference type="EMBL" id="NYE81574.1"/>
    </source>
</evidence>
<dbReference type="InterPro" id="IPR036390">
    <property type="entry name" value="WH_DNA-bd_sf"/>
</dbReference>
<evidence type="ECO:0000256" key="3">
    <source>
        <dbReference type="ARBA" id="ARBA00023125"/>
    </source>
</evidence>
<feature type="domain" description="HTH lysR-type" evidence="5">
    <location>
        <begin position="1"/>
        <end position="58"/>
    </location>
</feature>
<proteinExistence type="inferred from homology"/>
<dbReference type="EMBL" id="JACBYR010000001">
    <property type="protein sequence ID" value="NYE81574.1"/>
    <property type="molecule type" value="Genomic_DNA"/>
</dbReference>
<comment type="similarity">
    <text evidence="1">Belongs to the LysR transcriptional regulatory family.</text>
</comment>
<dbReference type="GO" id="GO:0003700">
    <property type="term" value="F:DNA-binding transcription factor activity"/>
    <property type="evidence" value="ECO:0007669"/>
    <property type="project" value="InterPro"/>
</dbReference>
<name>A0A7Y9ISI2_9BURK</name>
<dbReference type="AlphaFoldDB" id="A0A7Y9ISI2"/>
<dbReference type="PROSITE" id="PS50931">
    <property type="entry name" value="HTH_LYSR"/>
    <property type="match status" value="1"/>
</dbReference>
<accession>A0A7Y9ISI2</accession>
<evidence type="ECO:0000256" key="1">
    <source>
        <dbReference type="ARBA" id="ARBA00009437"/>
    </source>
</evidence>
<dbReference type="PANTHER" id="PTHR30126">
    <property type="entry name" value="HTH-TYPE TRANSCRIPTIONAL REGULATOR"/>
    <property type="match status" value="1"/>
</dbReference>
<evidence type="ECO:0000256" key="4">
    <source>
        <dbReference type="ARBA" id="ARBA00023163"/>
    </source>
</evidence>
<evidence type="ECO:0000256" key="2">
    <source>
        <dbReference type="ARBA" id="ARBA00023015"/>
    </source>
</evidence>
<dbReference type="Proteomes" id="UP000542125">
    <property type="component" value="Unassembled WGS sequence"/>
</dbReference>
<keyword evidence="3 6" id="KW-0238">DNA-binding</keyword>
<dbReference type="Pfam" id="PF03466">
    <property type="entry name" value="LysR_substrate"/>
    <property type="match status" value="1"/>
</dbReference>
<keyword evidence="7" id="KW-1185">Reference proteome</keyword>
<reference evidence="6 7" key="1">
    <citation type="submission" date="2020-07" db="EMBL/GenBank/DDBJ databases">
        <title>Genomic Encyclopedia of Type Strains, Phase IV (KMG-V): Genome sequencing to study the core and pangenomes of soil and plant-associated prokaryotes.</title>
        <authorList>
            <person name="Whitman W."/>
        </authorList>
    </citation>
    <scope>NUCLEOTIDE SEQUENCE [LARGE SCALE GENOMIC DNA]</scope>
    <source>
        <strain evidence="6 7">SAS40</strain>
    </source>
</reference>
<organism evidence="6 7">
    <name type="scientific">Pigmentiphaga litoralis</name>
    <dbReference type="NCBI Taxonomy" id="516702"/>
    <lineage>
        <taxon>Bacteria</taxon>
        <taxon>Pseudomonadati</taxon>
        <taxon>Pseudomonadota</taxon>
        <taxon>Betaproteobacteria</taxon>
        <taxon>Burkholderiales</taxon>
        <taxon>Alcaligenaceae</taxon>
        <taxon>Pigmentiphaga</taxon>
    </lineage>
</organism>
<comment type="caution">
    <text evidence="6">The sequence shown here is derived from an EMBL/GenBank/DDBJ whole genome shotgun (WGS) entry which is preliminary data.</text>
</comment>
<dbReference type="Gene3D" id="3.40.190.10">
    <property type="entry name" value="Periplasmic binding protein-like II"/>
    <property type="match status" value="2"/>
</dbReference>
<dbReference type="GO" id="GO:0000976">
    <property type="term" value="F:transcription cis-regulatory region binding"/>
    <property type="evidence" value="ECO:0007669"/>
    <property type="project" value="TreeGrafter"/>
</dbReference>
<gene>
    <name evidence="6" type="ORF">FHW18_000845</name>
</gene>
<keyword evidence="4" id="KW-0804">Transcription</keyword>
<dbReference type="PANTHER" id="PTHR30126:SF94">
    <property type="entry name" value="LYSR FAMILY TRANSCRIPTIONAL REGULATOR"/>
    <property type="match status" value="1"/>
</dbReference>
<evidence type="ECO:0000313" key="7">
    <source>
        <dbReference type="Proteomes" id="UP000542125"/>
    </source>
</evidence>
<dbReference type="InterPro" id="IPR005119">
    <property type="entry name" value="LysR_subst-bd"/>
</dbReference>
<dbReference type="InterPro" id="IPR036388">
    <property type="entry name" value="WH-like_DNA-bd_sf"/>
</dbReference>
<protein>
    <submittedName>
        <fullName evidence="6">DNA-binding transcriptional LysR family regulator</fullName>
    </submittedName>
</protein>
<evidence type="ECO:0000259" key="5">
    <source>
        <dbReference type="PROSITE" id="PS50931"/>
    </source>
</evidence>
<sequence length="285" mass="31655">MKVEFLHTLCAVIRRGTFAAAAEDVHVTPGAVSQHIKYLEQHFGQLLFDRSSRRAHPTPFALELAETVQGTLDALESLRTRDETDVSGRTRLGTIDTVQATLLPGALKWLRDQYPKLDVELARGRSDHLLGELNAGTLDAAVVVRPLTGGSSRLFWQVLREEKMVLVAPPDATGKTVQELLQQHDWIRFDKTSTGGMIAAQFVERLQPRMRARIDLLSSHAIVAMVSAGLGVSVIPQPYEPLRRAYAFREVDLGKKGPTRQVAFVCRQADKDKRSIGALQEAFRL</sequence>